<name>A0ABV2R7R2_9CAUL</name>
<reference evidence="3 4" key="1">
    <citation type="submission" date="2024-06" db="EMBL/GenBank/DDBJ databases">
        <title>Sorghum-associated microbial communities from plants grown in Nebraska, USA.</title>
        <authorList>
            <person name="Schachtman D."/>
        </authorList>
    </citation>
    <scope>NUCLEOTIDE SEQUENCE [LARGE SCALE GENOMIC DNA]</scope>
    <source>
        <strain evidence="3 4">2814</strain>
    </source>
</reference>
<evidence type="ECO:0000256" key="1">
    <source>
        <dbReference type="SAM" id="MobiDB-lite"/>
    </source>
</evidence>
<keyword evidence="2" id="KW-0732">Signal</keyword>
<accession>A0ABV2R7R2</accession>
<dbReference type="SUPFAM" id="SSF56935">
    <property type="entry name" value="Porins"/>
    <property type="match status" value="1"/>
</dbReference>
<dbReference type="RefSeq" id="WP_354087570.1">
    <property type="nucleotide sequence ID" value="NZ_JBEPTF010000001.1"/>
</dbReference>
<feature type="region of interest" description="Disordered" evidence="1">
    <location>
        <begin position="768"/>
        <end position="787"/>
    </location>
</feature>
<evidence type="ECO:0000313" key="3">
    <source>
        <dbReference type="EMBL" id="MET4682624.1"/>
    </source>
</evidence>
<organism evidence="3 4">
    <name type="scientific">Brevundimonas faecalis</name>
    <dbReference type="NCBI Taxonomy" id="947378"/>
    <lineage>
        <taxon>Bacteria</taxon>
        <taxon>Pseudomonadati</taxon>
        <taxon>Pseudomonadota</taxon>
        <taxon>Alphaproteobacteria</taxon>
        <taxon>Caulobacterales</taxon>
        <taxon>Caulobacteraceae</taxon>
        <taxon>Brevundimonas</taxon>
    </lineage>
</organism>
<dbReference type="Proteomes" id="UP001549313">
    <property type="component" value="Unassembled WGS sequence"/>
</dbReference>
<dbReference type="SUPFAM" id="SSF56925">
    <property type="entry name" value="OMPA-like"/>
    <property type="match status" value="1"/>
</dbReference>
<dbReference type="EMBL" id="JBEPTF010000001">
    <property type="protein sequence ID" value="MET4682624.1"/>
    <property type="molecule type" value="Genomic_DNA"/>
</dbReference>
<sequence>MIRASNKLLTALLMGGSAIALATGVQAQDAASGERQVYCGQDTDRPCGPVADDAAVERRGVGPNLERTDRGAPTPFRVSVDGEGGDLRADRQRRQDLALAGADVRVQATAFDLRPLLSIVADQPVVRAGDTVRFFTLSNYAAYIDRAEVRVFRADQSVEEAPLTVIPVRIGDVASWTTDRDLPGEHRYRYVLRVYGADGRHDETAATTLDVTHAVNVTKPDIHAGPLFENMRVVDAISVKGAAVTVSGEVEDPATRVTAFGAPVPVDAAGRFMMQQIVPADTAAVAVQVARPGQVPVDLMREIVLPRTDRFFVGIADVTAGKRSFDAAKHELLGDAGDHRDDFIDGRLAFYFKGVVRNDWRLTASADTGEQPLKDLFDGFLEKDPRAVLRRLDPDRHYPVYGDDSITVEDAPTYGRFYVRGENENTHAMWGVFQSRLDGNELIRHQRTLYGADLGWRSLAVTEGGERRTEVTAFAADPGTIASREDFASTGGSVYFFRNRDIAPGSERVFLEVRDKDSGLVLERQELIAARDYEMNYLQGRVVLRQPPPMTAGSDGFVRQSSLAGNPVWVVATYEYAPGLTRPDAFTTGGRAQHWLTDRLRVGGSAYHQGEDQASQDLFGADLLYRHAPNSFVKLEFAQADGPGDGAYLSSTGGYDFTRVQTEADKANAVSLTFAAQLDELGLERDGRFAGYWKAREAGFSAPGELTFGETLDQYGGVFDVALSDTLRFQAKGDVTDGRLTERHALEAGLRRETAAGWFGSVGVRSDKQQGQRTPYSPLYVPPPSEGTRTDAAVTLGYRHSPDPQSNLEQWDAPWAVWTFVQATLDHDGGRQSNDRFGLGGEYQVHDRLKFKGEVSDGDMGLGADVRVDFPMTDRGSLYLGYALAGENPDAMTGGRLGRLTGGARQQLGQKTTLFAEQRYDHGDGPTGWTQAYGVDFSPIEAWTFGARYETGSLSDALGQAIDRMAIGATADYGGERLRWASALEYRKDEGDTVGERTTVATRNQVTYKATPSLRLFAKANISLSNSDQGMAMDADYYELALAGAYRPVNDDRLNLLAKYTYLADLPSPAQVDALGQNLDYAQRSHIAAVDGTYQLTPRLAVGAKVAWRLGELRPSRDESAPWFDSEAVFWAVRADYQVVRRWDVLVEVRELSIKEAHDSRLGALVGVYRHFGDHMKLGVGYNFTDYSDDLGDLSYDERGWFVNLIGKF</sequence>
<feature type="chain" id="PRO_5046514535" evidence="2">
    <location>
        <begin position="23"/>
        <end position="1209"/>
    </location>
</feature>
<gene>
    <name evidence="3" type="ORF">ABIE19_000533</name>
</gene>
<feature type="signal peptide" evidence="2">
    <location>
        <begin position="1"/>
        <end position="22"/>
    </location>
</feature>
<dbReference type="InterPro" id="IPR011250">
    <property type="entry name" value="OMP/PagP_B-barrel"/>
</dbReference>
<evidence type="ECO:0000313" key="4">
    <source>
        <dbReference type="Proteomes" id="UP001549313"/>
    </source>
</evidence>
<proteinExistence type="predicted"/>
<protein>
    <submittedName>
        <fullName evidence="3">Opacity protein-like surface antigen</fullName>
    </submittedName>
</protein>
<evidence type="ECO:0000256" key="2">
    <source>
        <dbReference type="SAM" id="SignalP"/>
    </source>
</evidence>
<keyword evidence="4" id="KW-1185">Reference proteome</keyword>
<comment type="caution">
    <text evidence="3">The sequence shown here is derived from an EMBL/GenBank/DDBJ whole genome shotgun (WGS) entry which is preliminary data.</text>
</comment>